<dbReference type="AlphaFoldDB" id="A0A8H9GMX1"/>
<dbReference type="Proteomes" id="UP000600547">
    <property type="component" value="Unassembled WGS sequence"/>
</dbReference>
<reference evidence="2" key="1">
    <citation type="journal article" date="2019" name="Int. J. Syst. Evol. Microbiol.">
        <title>The Global Catalogue of Microorganisms (GCM) 10K type strain sequencing project: providing services to taxonomists for standard genome sequencing and annotation.</title>
        <authorList>
            <consortium name="The Broad Institute Genomics Platform"/>
            <consortium name="The Broad Institute Genome Sequencing Center for Infectious Disease"/>
            <person name="Wu L."/>
            <person name="Ma J."/>
        </authorList>
    </citation>
    <scope>NUCLEOTIDE SEQUENCE [LARGE SCALE GENOMIC DNA]</scope>
    <source>
        <strain evidence="2">JCM 31047</strain>
    </source>
</reference>
<comment type="caution">
    <text evidence="1">The sequence shown here is derived from an EMBL/GenBank/DDBJ whole genome shotgun (WGS) entry which is preliminary data.</text>
</comment>
<organism evidence="1 2">
    <name type="scientific">Deinococcus arenae</name>
    <dbReference type="NCBI Taxonomy" id="1452751"/>
    <lineage>
        <taxon>Bacteria</taxon>
        <taxon>Thermotogati</taxon>
        <taxon>Deinococcota</taxon>
        <taxon>Deinococci</taxon>
        <taxon>Deinococcales</taxon>
        <taxon>Deinococcaceae</taxon>
        <taxon>Deinococcus</taxon>
    </lineage>
</organism>
<gene>
    <name evidence="1" type="ORF">GCM10008956_15370</name>
</gene>
<sequence>MKPSIGRIVHYVLLNGQHRAATVVNAWPSAPDGICNLTVHLDGCNDFTPGLHIAAPNLIPQGAFAAGSTLSVGSAHQDESAKLPGTWHWPERE</sequence>
<evidence type="ECO:0000313" key="1">
    <source>
        <dbReference type="EMBL" id="GGM39868.1"/>
    </source>
</evidence>
<accession>A0A8H9GMX1</accession>
<dbReference type="EMBL" id="BMQG01000004">
    <property type="protein sequence ID" value="GGM39868.1"/>
    <property type="molecule type" value="Genomic_DNA"/>
</dbReference>
<dbReference type="RefSeq" id="WP_189062505.1">
    <property type="nucleotide sequence ID" value="NZ_BMQG01000004.1"/>
</dbReference>
<name>A0A8H9GMX1_9DEIO</name>
<protein>
    <submittedName>
        <fullName evidence="1">Uncharacterized protein</fullName>
    </submittedName>
</protein>
<evidence type="ECO:0000313" key="2">
    <source>
        <dbReference type="Proteomes" id="UP000600547"/>
    </source>
</evidence>
<keyword evidence="2" id="KW-1185">Reference proteome</keyword>
<proteinExistence type="predicted"/>